<reference evidence="2" key="1">
    <citation type="submission" date="2021-11" db="EMBL/GenBank/DDBJ databases">
        <authorList>
            <person name="Rodrigo-Torres L."/>
            <person name="Arahal R. D."/>
            <person name="Lucena T."/>
        </authorList>
    </citation>
    <scope>NUCLEOTIDE SEQUENCE</scope>
    <source>
        <strain evidence="2">CECT 7928</strain>
    </source>
</reference>
<dbReference type="EMBL" id="CAKLDM010000002">
    <property type="protein sequence ID" value="CAH0539193.1"/>
    <property type="molecule type" value="Genomic_DNA"/>
</dbReference>
<sequence length="134" mass="15077">MIDSTTSDDILIAIKRMMRSQLFFGLLVIIYQVFSGDIARIESASIGVVVAIIPGLFGMYLASVKAKKNPDAEIKDLIQFSRKVKLVYTVILFAIVFRLMDVENIVVIVSYCITFIGYFVSPFLNKKEDDLRIG</sequence>
<keyword evidence="1" id="KW-0812">Transmembrane</keyword>
<comment type="caution">
    <text evidence="2">The sequence shown here is derived from an EMBL/GenBank/DDBJ whole genome shotgun (WGS) entry which is preliminary data.</text>
</comment>
<proteinExistence type="predicted"/>
<organism evidence="2 3">
    <name type="scientific">Vibrio marisflavi CECT 7928</name>
    <dbReference type="NCBI Taxonomy" id="634439"/>
    <lineage>
        <taxon>Bacteria</taxon>
        <taxon>Pseudomonadati</taxon>
        <taxon>Pseudomonadota</taxon>
        <taxon>Gammaproteobacteria</taxon>
        <taxon>Vibrionales</taxon>
        <taxon>Vibrionaceae</taxon>
        <taxon>Vibrio</taxon>
    </lineage>
</organism>
<evidence type="ECO:0000256" key="1">
    <source>
        <dbReference type="SAM" id="Phobius"/>
    </source>
</evidence>
<dbReference type="RefSeq" id="WP_237361281.1">
    <property type="nucleotide sequence ID" value="NZ_CAKLDM010000002.1"/>
</dbReference>
<accession>A0ABM9A3S7</accession>
<evidence type="ECO:0000313" key="3">
    <source>
        <dbReference type="Proteomes" id="UP000838748"/>
    </source>
</evidence>
<keyword evidence="1" id="KW-1133">Transmembrane helix</keyword>
<feature type="transmembrane region" description="Helical" evidence="1">
    <location>
        <begin position="106"/>
        <end position="124"/>
    </location>
</feature>
<keyword evidence="3" id="KW-1185">Reference proteome</keyword>
<feature type="transmembrane region" description="Helical" evidence="1">
    <location>
        <begin position="84"/>
        <end position="100"/>
    </location>
</feature>
<feature type="transmembrane region" description="Helical" evidence="1">
    <location>
        <begin position="21"/>
        <end position="38"/>
    </location>
</feature>
<name>A0ABM9A3S7_9VIBR</name>
<protein>
    <recommendedName>
        <fullName evidence="4">ATP synthase subunit I</fullName>
    </recommendedName>
</protein>
<feature type="transmembrane region" description="Helical" evidence="1">
    <location>
        <begin position="44"/>
        <end position="63"/>
    </location>
</feature>
<gene>
    <name evidence="2" type="ORF">VMF7928_01961</name>
</gene>
<evidence type="ECO:0008006" key="4">
    <source>
        <dbReference type="Google" id="ProtNLM"/>
    </source>
</evidence>
<keyword evidence="1" id="KW-0472">Membrane</keyword>
<dbReference type="Proteomes" id="UP000838748">
    <property type="component" value="Unassembled WGS sequence"/>
</dbReference>
<evidence type="ECO:0000313" key="2">
    <source>
        <dbReference type="EMBL" id="CAH0539193.1"/>
    </source>
</evidence>